<dbReference type="AlphaFoldDB" id="A0A221UUV3"/>
<organism evidence="1 2">
    <name type="scientific">Arenibacter algicola</name>
    <dbReference type="NCBI Taxonomy" id="616991"/>
    <lineage>
        <taxon>Bacteria</taxon>
        <taxon>Pseudomonadati</taxon>
        <taxon>Bacteroidota</taxon>
        <taxon>Flavobacteriia</taxon>
        <taxon>Flavobacteriales</taxon>
        <taxon>Flavobacteriaceae</taxon>
        <taxon>Arenibacter</taxon>
    </lineage>
</organism>
<accession>A0A221UUV3</accession>
<evidence type="ECO:0000313" key="1">
    <source>
        <dbReference type="EMBL" id="ASO05159.1"/>
    </source>
</evidence>
<dbReference type="KEGG" id="aalg:AREALGSMS7_01692"/>
<dbReference type="PROSITE" id="PS51257">
    <property type="entry name" value="PROKAR_LIPOPROTEIN"/>
    <property type="match status" value="1"/>
</dbReference>
<gene>
    <name evidence="1" type="ORF">AREALGSMS7_01692</name>
</gene>
<dbReference type="InterPro" id="IPR017853">
    <property type="entry name" value="GH"/>
</dbReference>
<protein>
    <submittedName>
        <fullName evidence="1">Uncharacterized protein</fullName>
    </submittedName>
</protein>
<sequence>MKGIKRRILDLKTVCFLLVIVIGISCDSDNNTVLIVKDFSMGIDKSGNLTSLRNEKNNREYLATGVNSPLLTLVLIDSTKILPQKMVKDTNKGIFTLYYEGEINVDLTYREKESYLKFEVVDGQNIDNVAGIIWGAYHTTIDETIGELVGVVRGSEFAIGIQALNHQTTGGVPVTNAGFVPSRKGPAFKTDHGSALQAFAINRSLKRSADVWEGHYKDMPIPSIQESTIIGSKIAIFGCRPEEVLPTIGGLEIEEGLPHPTIDGEWVKTHPMRSKAYFITSFDEANFDELLEYVKMAGMTSIYHSHPFENWGKFDLLPELFPNGNKGMKKLVQKAKNEGIRVGAHTLTTFITPNDPFITPVPHKDLAKTGYGELTGDLKVETTEIPISSRKYFEDEQFNWMHTVQIGDELIRYRSVSEKAPYKLLDCERGAFGSTISEHKKGALVAKLLDHPYKVFFPNLDLQKQMAQNLVSFLNETGVSHIDFDGHEGALATGQGNYGMDDFALKVFEGTDFNLVNGSSRTTHFYWHINHYINWGEPWYGGFRESQSEHRFNTQPFLEANYLPNMLGWFSLTPETTIEDIEWMLAKGAGYNAGFALSAQYEALKSNPETHKILETIRNWEYARLSSSFTPEQRKDFRNVTKEFRIKNMGNNNWILSSSQHHNFEYTKVELQPGEPTFVKWKFKNEAAKQPLMFTISIEGAGAVSNLSLDVENYANLKIPQVMKQGETISLDAMGNLTHYDSTGKILKKRVINNAPILDLGEQSIQLDCKLENGSPMVELKLKLQGKEEKINMK</sequence>
<dbReference type="SUPFAM" id="SSF51445">
    <property type="entry name" value="(Trans)glycosidases"/>
    <property type="match status" value="1"/>
</dbReference>
<dbReference type="RefSeq" id="WP_093977977.1">
    <property type="nucleotide sequence ID" value="NZ_CP022515.1"/>
</dbReference>
<evidence type="ECO:0000313" key="2">
    <source>
        <dbReference type="Proteomes" id="UP000204551"/>
    </source>
</evidence>
<reference evidence="1 2" key="1">
    <citation type="submission" date="2017-07" db="EMBL/GenBank/DDBJ databases">
        <title>Genome Sequence of Arenibacter algicola Strain SMS7 Isolated from a culture of the Diatom Skeletonema marinoi.</title>
        <authorList>
            <person name="Topel M."/>
            <person name="Pinder M.I.M."/>
            <person name="Johansson O.N."/>
            <person name="Kourtchenko O."/>
            <person name="Godhe A."/>
            <person name="Clarke A.K."/>
        </authorList>
    </citation>
    <scope>NUCLEOTIDE SEQUENCE [LARGE SCALE GENOMIC DNA]</scope>
    <source>
        <strain evidence="1 2">SMS7</strain>
    </source>
</reference>
<name>A0A221UUV3_9FLAO</name>
<proteinExistence type="predicted"/>
<dbReference type="EMBL" id="CP022515">
    <property type="protein sequence ID" value="ASO05159.1"/>
    <property type="molecule type" value="Genomic_DNA"/>
</dbReference>
<dbReference type="Proteomes" id="UP000204551">
    <property type="component" value="Chromosome"/>
</dbReference>